<comment type="caution">
    <text evidence="2">The sequence shown here is derived from an EMBL/GenBank/DDBJ whole genome shotgun (WGS) entry which is preliminary data.</text>
</comment>
<evidence type="ECO:0000313" key="3">
    <source>
        <dbReference type="Proteomes" id="UP001066276"/>
    </source>
</evidence>
<dbReference type="AlphaFoldDB" id="A0AAV7LZ05"/>
<keyword evidence="3" id="KW-1185">Reference proteome</keyword>
<dbReference type="EMBL" id="JANPWB010000014">
    <property type="protein sequence ID" value="KAJ1096442.1"/>
    <property type="molecule type" value="Genomic_DNA"/>
</dbReference>
<reference evidence="2" key="1">
    <citation type="journal article" date="2022" name="bioRxiv">
        <title>Sequencing and chromosome-scale assembly of the giantPleurodeles waltlgenome.</title>
        <authorList>
            <person name="Brown T."/>
            <person name="Elewa A."/>
            <person name="Iarovenko S."/>
            <person name="Subramanian E."/>
            <person name="Araus A.J."/>
            <person name="Petzold A."/>
            <person name="Susuki M."/>
            <person name="Suzuki K.-i.T."/>
            <person name="Hayashi T."/>
            <person name="Toyoda A."/>
            <person name="Oliveira C."/>
            <person name="Osipova E."/>
            <person name="Leigh N.D."/>
            <person name="Simon A."/>
            <person name="Yun M.H."/>
        </authorList>
    </citation>
    <scope>NUCLEOTIDE SEQUENCE</scope>
    <source>
        <strain evidence="2">20211129_DDA</strain>
        <tissue evidence="2">Liver</tissue>
    </source>
</reference>
<name>A0AAV7LZ05_PLEWA</name>
<gene>
    <name evidence="2" type="ORF">NDU88_001584</name>
</gene>
<sequence>MKQEVVELGQRIDMLEQAQDAREEELDCHRRELLALLDKNQELQYQIEDLENRSRSLNIRIKGVPSQAMTAKLEDFEETKLWCLTEHTGLAGLLARRAKPRTY</sequence>
<proteinExistence type="predicted"/>
<organism evidence="2 3">
    <name type="scientific">Pleurodeles waltl</name>
    <name type="common">Iberian ribbed newt</name>
    <dbReference type="NCBI Taxonomy" id="8319"/>
    <lineage>
        <taxon>Eukaryota</taxon>
        <taxon>Metazoa</taxon>
        <taxon>Chordata</taxon>
        <taxon>Craniata</taxon>
        <taxon>Vertebrata</taxon>
        <taxon>Euteleostomi</taxon>
        <taxon>Amphibia</taxon>
        <taxon>Batrachia</taxon>
        <taxon>Caudata</taxon>
        <taxon>Salamandroidea</taxon>
        <taxon>Salamandridae</taxon>
        <taxon>Pleurodelinae</taxon>
        <taxon>Pleurodeles</taxon>
    </lineage>
</organism>
<feature type="coiled-coil region" evidence="1">
    <location>
        <begin position="12"/>
        <end position="60"/>
    </location>
</feature>
<accession>A0AAV7LZ05</accession>
<evidence type="ECO:0000313" key="2">
    <source>
        <dbReference type="EMBL" id="KAJ1096442.1"/>
    </source>
</evidence>
<protein>
    <submittedName>
        <fullName evidence="2">Uncharacterized protein</fullName>
    </submittedName>
</protein>
<keyword evidence="1" id="KW-0175">Coiled coil</keyword>
<evidence type="ECO:0000256" key="1">
    <source>
        <dbReference type="SAM" id="Coils"/>
    </source>
</evidence>
<dbReference type="Proteomes" id="UP001066276">
    <property type="component" value="Chromosome 10"/>
</dbReference>